<evidence type="ECO:0000256" key="1">
    <source>
        <dbReference type="ARBA" id="ARBA00009176"/>
    </source>
</evidence>
<dbReference type="GO" id="GO:0008477">
    <property type="term" value="F:purine nucleosidase activity"/>
    <property type="evidence" value="ECO:0007669"/>
    <property type="project" value="TreeGrafter"/>
</dbReference>
<dbReference type="AlphaFoldDB" id="A0A1Y2FC15"/>
<evidence type="ECO:0000256" key="3">
    <source>
        <dbReference type="ARBA" id="ARBA00023295"/>
    </source>
</evidence>
<sequence>MTWCTLLTLERDKHRFAGYSMIHTTQSRKVPQFWVDCDPGHDDAFALLLAHNASRLVACSTTHGNASLERTTQNASSVLRSIGADHVPLYQGAAKPLHGECHVAQEIHGKSGLDGTNLLPAPDKALVQSTSIEGMLSSLSALTTIPDAKMTLCATGPVTNIALITKQSPYLLEQRFEKLIIMGGALKTGNWTSQAEFNVWADPHALQQVLDAPCWDGKRVIIPLEVTHQLLLTDQVLQRMRDGCNHSSFARMWEELGTFFNKTYKEVFNFEHGPVHDPATVAFALNPELFTGRYLHVEVDTREGPTKGRTIVDVWGQTGNPPNAFVCEGVAPGGVDKFWTMITEAMISANRESIVNKDQEVAT</sequence>
<proteinExistence type="inferred from homology"/>
<accession>A0A1Y2FC15</accession>
<dbReference type="GeneID" id="63786067"/>
<evidence type="ECO:0000259" key="4">
    <source>
        <dbReference type="Pfam" id="PF01156"/>
    </source>
</evidence>
<dbReference type="Proteomes" id="UP000193685">
    <property type="component" value="Unassembled WGS sequence"/>
</dbReference>
<keyword evidence="2 5" id="KW-0378">Hydrolase</keyword>
<dbReference type="GO" id="GO:0005829">
    <property type="term" value="C:cytosol"/>
    <property type="evidence" value="ECO:0007669"/>
    <property type="project" value="TreeGrafter"/>
</dbReference>
<gene>
    <name evidence="5" type="ORF">BCR37DRAFT_380345</name>
</gene>
<dbReference type="InterPro" id="IPR001910">
    <property type="entry name" value="Inosine/uridine_hydrolase_dom"/>
</dbReference>
<protein>
    <submittedName>
        <fullName evidence="5">Inosine/uridine-preferring nucleoside hydrolase domain-containing protein</fullName>
    </submittedName>
</protein>
<dbReference type="STRING" id="56484.A0A1Y2FC15"/>
<dbReference type="RefSeq" id="XP_040724817.1">
    <property type="nucleotide sequence ID" value="XM_040869468.1"/>
</dbReference>
<dbReference type="InterPro" id="IPR023186">
    <property type="entry name" value="IUNH"/>
</dbReference>
<dbReference type="EMBL" id="MCFI01000011">
    <property type="protein sequence ID" value="ORY81441.1"/>
    <property type="molecule type" value="Genomic_DNA"/>
</dbReference>
<name>A0A1Y2FC15_PROLT</name>
<dbReference type="GO" id="GO:0006152">
    <property type="term" value="P:purine nucleoside catabolic process"/>
    <property type="evidence" value="ECO:0007669"/>
    <property type="project" value="TreeGrafter"/>
</dbReference>
<comment type="caution">
    <text evidence="5">The sequence shown here is derived from an EMBL/GenBank/DDBJ whole genome shotgun (WGS) entry which is preliminary data.</text>
</comment>
<dbReference type="PANTHER" id="PTHR12304">
    <property type="entry name" value="INOSINE-URIDINE PREFERRING NUCLEOSIDE HYDROLASE"/>
    <property type="match status" value="1"/>
</dbReference>
<dbReference type="CDD" id="cd02651">
    <property type="entry name" value="nuc_hydro_IU_UC_XIUA"/>
    <property type="match status" value="1"/>
</dbReference>
<dbReference type="OrthoDB" id="432381at2759"/>
<dbReference type="Pfam" id="PF01156">
    <property type="entry name" value="IU_nuc_hydro"/>
    <property type="match status" value="1"/>
</dbReference>
<evidence type="ECO:0000313" key="6">
    <source>
        <dbReference type="Proteomes" id="UP000193685"/>
    </source>
</evidence>
<evidence type="ECO:0000313" key="5">
    <source>
        <dbReference type="EMBL" id="ORY81441.1"/>
    </source>
</evidence>
<dbReference type="PANTHER" id="PTHR12304:SF4">
    <property type="entry name" value="URIDINE NUCLEOSIDASE"/>
    <property type="match status" value="1"/>
</dbReference>
<keyword evidence="3" id="KW-0326">Glycosidase</keyword>
<dbReference type="Gene3D" id="3.90.245.10">
    <property type="entry name" value="Ribonucleoside hydrolase-like"/>
    <property type="match status" value="1"/>
</dbReference>
<evidence type="ECO:0000256" key="2">
    <source>
        <dbReference type="ARBA" id="ARBA00022801"/>
    </source>
</evidence>
<comment type="similarity">
    <text evidence="1">Belongs to the IUNH family.</text>
</comment>
<feature type="domain" description="Inosine/uridine-preferring nucleoside hydrolase" evidence="4">
    <location>
        <begin position="34"/>
        <end position="331"/>
    </location>
</feature>
<dbReference type="SUPFAM" id="SSF53590">
    <property type="entry name" value="Nucleoside hydrolase"/>
    <property type="match status" value="1"/>
</dbReference>
<keyword evidence="6" id="KW-1185">Reference proteome</keyword>
<dbReference type="OMA" id="WVGVETK"/>
<dbReference type="InterPro" id="IPR036452">
    <property type="entry name" value="Ribo_hydro-like"/>
</dbReference>
<reference evidence="5 6" key="1">
    <citation type="submission" date="2016-07" db="EMBL/GenBank/DDBJ databases">
        <title>Pervasive Adenine N6-methylation of Active Genes in Fungi.</title>
        <authorList>
            <consortium name="DOE Joint Genome Institute"/>
            <person name="Mondo S.J."/>
            <person name="Dannebaum R.O."/>
            <person name="Kuo R.C."/>
            <person name="Labutti K."/>
            <person name="Haridas S."/>
            <person name="Kuo A."/>
            <person name="Salamov A."/>
            <person name="Ahrendt S.R."/>
            <person name="Lipzen A."/>
            <person name="Sullivan W."/>
            <person name="Andreopoulos W.B."/>
            <person name="Clum A."/>
            <person name="Lindquist E."/>
            <person name="Daum C."/>
            <person name="Ramamoorthy G.K."/>
            <person name="Gryganskyi A."/>
            <person name="Culley D."/>
            <person name="Magnuson J.K."/>
            <person name="James T.Y."/>
            <person name="O'Malley M.A."/>
            <person name="Stajich J.E."/>
            <person name="Spatafora J.W."/>
            <person name="Visel A."/>
            <person name="Grigoriev I.V."/>
        </authorList>
    </citation>
    <scope>NUCLEOTIDE SEQUENCE [LARGE SCALE GENOMIC DNA]</scope>
    <source>
        <strain evidence="5 6">12-1054</strain>
    </source>
</reference>
<organism evidence="5 6">
    <name type="scientific">Protomyces lactucae-debilis</name>
    <dbReference type="NCBI Taxonomy" id="2754530"/>
    <lineage>
        <taxon>Eukaryota</taxon>
        <taxon>Fungi</taxon>
        <taxon>Dikarya</taxon>
        <taxon>Ascomycota</taxon>
        <taxon>Taphrinomycotina</taxon>
        <taxon>Taphrinomycetes</taxon>
        <taxon>Taphrinales</taxon>
        <taxon>Protomycetaceae</taxon>
        <taxon>Protomyces</taxon>
    </lineage>
</organism>